<keyword evidence="4" id="KW-1185">Reference proteome</keyword>
<evidence type="ECO:0000256" key="1">
    <source>
        <dbReference type="SAM" id="SignalP"/>
    </source>
</evidence>
<organism evidence="3 4">
    <name type="scientific">Roseateles albus</name>
    <dbReference type="NCBI Taxonomy" id="2987525"/>
    <lineage>
        <taxon>Bacteria</taxon>
        <taxon>Pseudomonadati</taxon>
        <taxon>Pseudomonadota</taxon>
        <taxon>Betaproteobacteria</taxon>
        <taxon>Burkholderiales</taxon>
        <taxon>Sphaerotilaceae</taxon>
        <taxon>Roseateles</taxon>
    </lineage>
</organism>
<dbReference type="EMBL" id="JAQQXT010000006">
    <property type="protein sequence ID" value="MDC8772224.1"/>
    <property type="molecule type" value="Genomic_DNA"/>
</dbReference>
<dbReference type="InterPro" id="IPR013424">
    <property type="entry name" value="Ice-binding_C"/>
</dbReference>
<protein>
    <submittedName>
        <fullName evidence="3">PEP-CTERM sorting domain-containing protein</fullName>
    </submittedName>
</protein>
<dbReference type="RefSeq" id="WP_273600438.1">
    <property type="nucleotide sequence ID" value="NZ_JAQQXT010000006.1"/>
</dbReference>
<feature type="domain" description="Ice-binding protein C-terminal" evidence="2">
    <location>
        <begin position="207"/>
        <end position="230"/>
    </location>
</feature>
<name>A0ABT5KE76_9BURK</name>
<keyword evidence="1" id="KW-0732">Signal</keyword>
<feature type="signal peptide" evidence="1">
    <location>
        <begin position="1"/>
        <end position="21"/>
    </location>
</feature>
<proteinExistence type="predicted"/>
<dbReference type="NCBIfam" id="TIGR02595">
    <property type="entry name" value="PEP_CTERM"/>
    <property type="match status" value="1"/>
</dbReference>
<comment type="caution">
    <text evidence="3">The sequence shown here is derived from an EMBL/GenBank/DDBJ whole genome shotgun (WGS) entry which is preliminary data.</text>
</comment>
<evidence type="ECO:0000313" key="4">
    <source>
        <dbReference type="Proteomes" id="UP001221189"/>
    </source>
</evidence>
<sequence length="237" mass="23738">MRSMKTVIAVAAFAALGSAHASTINIYTGSDDGAPVAGPWASSTAAEATFTAAASSFGLSQLITFESQPVGYNANFTAAPGVTVALTGANYGAGLSGVSNTTLGNLYGFNVTSGGANWLGFPNGSAKFSFAGGANFFGAYITGVQREFTSSLTIGFNDGSSQTVFVPINVNGGATYLGFTDTSSFNSVTISNISNDAWGIDNVTVAAVPEPASIALLLAGLGVVGGVARRGAARKEK</sequence>
<dbReference type="Proteomes" id="UP001221189">
    <property type="component" value="Unassembled WGS sequence"/>
</dbReference>
<feature type="chain" id="PRO_5046036521" evidence="1">
    <location>
        <begin position="22"/>
        <end position="237"/>
    </location>
</feature>
<evidence type="ECO:0000259" key="2">
    <source>
        <dbReference type="Pfam" id="PF07589"/>
    </source>
</evidence>
<evidence type="ECO:0000313" key="3">
    <source>
        <dbReference type="EMBL" id="MDC8772224.1"/>
    </source>
</evidence>
<dbReference type="Pfam" id="PF07589">
    <property type="entry name" value="PEP-CTERM"/>
    <property type="match status" value="1"/>
</dbReference>
<accession>A0ABT5KE76</accession>
<reference evidence="3 4" key="1">
    <citation type="submission" date="2022-10" db="EMBL/GenBank/DDBJ databases">
        <title>Paucibacter sp. hw1 Genome sequencing.</title>
        <authorList>
            <person name="Park S."/>
        </authorList>
    </citation>
    <scope>NUCLEOTIDE SEQUENCE [LARGE SCALE GENOMIC DNA]</scope>
    <source>
        <strain evidence="4">hw1</strain>
    </source>
</reference>
<gene>
    <name evidence="3" type="ORF">PRZ03_11635</name>
</gene>